<sequence length="386" mass="38786">MPASPSVARAINDRAALLLLCDGPLTAGRLAELTGLSRPSTADLLKRLQGAGLVTVVGAAEERRRGPNALLYGLISDRVHVAALDIRRQSASVVVGDLLGDVLAEATVPLDGGRHAVERTTELLAETLGAAGVDTPHTICMGVPGLVDPATGTLRVVPGMPDWHVPLIQALRASLPRLVVDNETTFAALAEHRAGAARDRDSFAMLWLGNGPGGALVLDGKPRRGASGGAGELCYLPVPGMPVPTATGPGGLHGLVSSDSVVALAADHGVTAPVVPGEPAGAAVTRAAVEAGADRFLDALADRVAVGAMAITAVVDPGCVVLGGELGHAGGAVLADRVAQRLLAATPMPTQVRAGAFGGAGILRGALLTACDAARDDLFGPADPRG</sequence>
<name>A0A7W7T307_9PSEU</name>
<comment type="similarity">
    <text evidence="1">Belongs to the ROK (NagC/XylR) family.</text>
</comment>
<organism evidence="3 4">
    <name type="scientific">Saccharothrix violaceirubra</name>
    <dbReference type="NCBI Taxonomy" id="413306"/>
    <lineage>
        <taxon>Bacteria</taxon>
        <taxon>Bacillati</taxon>
        <taxon>Actinomycetota</taxon>
        <taxon>Actinomycetes</taxon>
        <taxon>Pseudonocardiales</taxon>
        <taxon>Pseudonocardiaceae</taxon>
        <taxon>Saccharothrix</taxon>
    </lineage>
</organism>
<evidence type="ECO:0000259" key="2">
    <source>
        <dbReference type="Pfam" id="PF12802"/>
    </source>
</evidence>
<dbReference type="InterPro" id="IPR011991">
    <property type="entry name" value="ArsR-like_HTH"/>
</dbReference>
<dbReference type="GO" id="GO:0003700">
    <property type="term" value="F:DNA-binding transcription factor activity"/>
    <property type="evidence" value="ECO:0007669"/>
    <property type="project" value="InterPro"/>
</dbReference>
<dbReference type="InterPro" id="IPR000835">
    <property type="entry name" value="HTH_MarR-typ"/>
</dbReference>
<comment type="caution">
    <text evidence="3">The sequence shown here is derived from an EMBL/GenBank/DDBJ whole genome shotgun (WGS) entry which is preliminary data.</text>
</comment>
<dbReference type="Gene3D" id="1.10.10.10">
    <property type="entry name" value="Winged helix-like DNA-binding domain superfamily/Winged helix DNA-binding domain"/>
    <property type="match status" value="1"/>
</dbReference>
<dbReference type="PANTHER" id="PTHR18964:SF149">
    <property type="entry name" value="BIFUNCTIONAL UDP-N-ACETYLGLUCOSAMINE 2-EPIMERASE_N-ACETYLMANNOSAMINE KINASE"/>
    <property type="match status" value="1"/>
</dbReference>
<accession>A0A7W7T307</accession>
<dbReference type="CDD" id="cd23763">
    <property type="entry name" value="ASKHA_ATPase_ROK"/>
    <property type="match status" value="1"/>
</dbReference>
<protein>
    <submittedName>
        <fullName evidence="3">Putative NBD/HSP70 family sugar kinase</fullName>
    </submittedName>
</protein>
<dbReference type="InterPro" id="IPR043129">
    <property type="entry name" value="ATPase_NBD"/>
</dbReference>
<dbReference type="GO" id="GO:0016301">
    <property type="term" value="F:kinase activity"/>
    <property type="evidence" value="ECO:0007669"/>
    <property type="project" value="UniProtKB-KW"/>
</dbReference>
<evidence type="ECO:0000313" key="4">
    <source>
        <dbReference type="Proteomes" id="UP000542674"/>
    </source>
</evidence>
<dbReference type="Gene3D" id="3.30.420.40">
    <property type="match status" value="2"/>
</dbReference>
<dbReference type="Proteomes" id="UP000542674">
    <property type="component" value="Unassembled WGS sequence"/>
</dbReference>
<dbReference type="Pfam" id="PF12802">
    <property type="entry name" value="MarR_2"/>
    <property type="match status" value="1"/>
</dbReference>
<dbReference type="InterPro" id="IPR000600">
    <property type="entry name" value="ROK"/>
</dbReference>
<proteinExistence type="inferred from homology"/>
<dbReference type="SUPFAM" id="SSF46785">
    <property type="entry name" value="Winged helix' DNA-binding domain"/>
    <property type="match status" value="1"/>
</dbReference>
<gene>
    <name evidence="3" type="ORF">F4559_003021</name>
</gene>
<reference evidence="3 4" key="1">
    <citation type="submission" date="2020-08" db="EMBL/GenBank/DDBJ databases">
        <title>Sequencing the genomes of 1000 actinobacteria strains.</title>
        <authorList>
            <person name="Klenk H.-P."/>
        </authorList>
    </citation>
    <scope>NUCLEOTIDE SEQUENCE [LARGE SCALE GENOMIC DNA]</scope>
    <source>
        <strain evidence="3 4">DSM 45084</strain>
    </source>
</reference>
<dbReference type="AlphaFoldDB" id="A0A7W7T307"/>
<evidence type="ECO:0000313" key="3">
    <source>
        <dbReference type="EMBL" id="MBB4965662.1"/>
    </source>
</evidence>
<feature type="domain" description="HTH marR-type" evidence="2">
    <location>
        <begin position="16"/>
        <end position="65"/>
    </location>
</feature>
<evidence type="ECO:0000256" key="1">
    <source>
        <dbReference type="ARBA" id="ARBA00006479"/>
    </source>
</evidence>
<dbReference type="RefSeq" id="WP_184669281.1">
    <property type="nucleotide sequence ID" value="NZ_BAABAI010000029.1"/>
</dbReference>
<dbReference type="InterPro" id="IPR036390">
    <property type="entry name" value="WH_DNA-bd_sf"/>
</dbReference>
<dbReference type="EMBL" id="JACHJS010000001">
    <property type="protein sequence ID" value="MBB4965662.1"/>
    <property type="molecule type" value="Genomic_DNA"/>
</dbReference>
<keyword evidence="3" id="KW-0808">Transferase</keyword>
<dbReference type="CDD" id="cd00090">
    <property type="entry name" value="HTH_ARSR"/>
    <property type="match status" value="1"/>
</dbReference>
<keyword evidence="3" id="KW-0418">Kinase</keyword>
<dbReference type="SUPFAM" id="SSF53067">
    <property type="entry name" value="Actin-like ATPase domain"/>
    <property type="match status" value="1"/>
</dbReference>
<dbReference type="PANTHER" id="PTHR18964">
    <property type="entry name" value="ROK (REPRESSOR, ORF, KINASE) FAMILY"/>
    <property type="match status" value="1"/>
</dbReference>
<dbReference type="Pfam" id="PF00480">
    <property type="entry name" value="ROK"/>
    <property type="match status" value="1"/>
</dbReference>
<dbReference type="InterPro" id="IPR036388">
    <property type="entry name" value="WH-like_DNA-bd_sf"/>
</dbReference>
<keyword evidence="4" id="KW-1185">Reference proteome</keyword>